<sequence length="295" mass="32459">MRQLRLTRWVNGLLIGAKVLLRRIQKMPSDREKVESLISTGGEIAGTATGGAIGFLAGGPAGAAVGGALGVIISKGAIRLLSDIADRFLSKREKIRVGATAAFALAKIKSHLDAGFKARNDGFFDDKEGKRSDAEEIFEGVLLKAKNEHEEKKAKILGNIFANIAFLQGFSVGEANHLLQIAQNLTYRGMCILSLIKRKNQIQDVKLREDSYRESKGERIFYETISILQEAYQIYNSGLIACKQKSSEGYEALLGWTDVAPNRSLLTPMGERYYEVMGLEDILEEDIKAVAKYLS</sequence>
<dbReference type="Proteomes" id="UP000229381">
    <property type="component" value="Unassembled WGS sequence"/>
</dbReference>
<evidence type="ECO:0008006" key="3">
    <source>
        <dbReference type="Google" id="ProtNLM"/>
    </source>
</evidence>
<comment type="caution">
    <text evidence="1">The sequence shown here is derived from an EMBL/GenBank/DDBJ whole genome shotgun (WGS) entry which is preliminary data.</text>
</comment>
<accession>A0A2H0MNK5</accession>
<gene>
    <name evidence="1" type="ORF">COV64_02360</name>
</gene>
<dbReference type="AlphaFoldDB" id="A0A2H0MNK5"/>
<evidence type="ECO:0000313" key="2">
    <source>
        <dbReference type="Proteomes" id="UP000229381"/>
    </source>
</evidence>
<protein>
    <recommendedName>
        <fullName evidence="3">Glycine zipper domain-containing protein</fullName>
    </recommendedName>
</protein>
<evidence type="ECO:0000313" key="1">
    <source>
        <dbReference type="EMBL" id="PIQ98243.1"/>
    </source>
</evidence>
<reference evidence="1 2" key="1">
    <citation type="submission" date="2017-09" db="EMBL/GenBank/DDBJ databases">
        <title>Depth-based differentiation of microbial function through sediment-hosted aquifers and enrichment of novel symbionts in the deep terrestrial subsurface.</title>
        <authorList>
            <person name="Probst A.J."/>
            <person name="Ladd B."/>
            <person name="Jarett J.K."/>
            <person name="Geller-Mcgrath D.E."/>
            <person name="Sieber C.M."/>
            <person name="Emerson J.B."/>
            <person name="Anantharaman K."/>
            <person name="Thomas B.C."/>
            <person name="Malmstrom R."/>
            <person name="Stieglmeier M."/>
            <person name="Klingl A."/>
            <person name="Woyke T."/>
            <person name="Ryan C.M."/>
            <person name="Banfield J.F."/>
        </authorList>
    </citation>
    <scope>NUCLEOTIDE SEQUENCE [LARGE SCALE GENOMIC DNA]</scope>
    <source>
        <strain evidence="1">CG11_big_fil_rev_8_21_14_0_20_39_9</strain>
    </source>
</reference>
<name>A0A2H0MNK5_9BACT</name>
<proteinExistence type="predicted"/>
<organism evidence="1 2">
    <name type="scientific">Candidatus Nealsonbacteria bacterium CG11_big_fil_rev_8_21_14_0_20_39_9</name>
    <dbReference type="NCBI Taxonomy" id="1974715"/>
    <lineage>
        <taxon>Bacteria</taxon>
        <taxon>Candidatus Nealsoniibacteriota</taxon>
    </lineage>
</organism>
<dbReference type="EMBL" id="PCWI01000050">
    <property type="protein sequence ID" value="PIQ98243.1"/>
    <property type="molecule type" value="Genomic_DNA"/>
</dbReference>